<evidence type="ECO:0000313" key="3">
    <source>
        <dbReference type="EMBL" id="GAA4647743.1"/>
    </source>
</evidence>
<protein>
    <submittedName>
        <fullName evidence="3">ADP-ribosylglycohydrolase family protein</fullName>
    </submittedName>
</protein>
<dbReference type="InterPro" id="IPR036705">
    <property type="entry name" value="Ribosyl_crysJ1_sf"/>
</dbReference>
<evidence type="ECO:0000313" key="4">
    <source>
        <dbReference type="Proteomes" id="UP001500604"/>
    </source>
</evidence>
<dbReference type="InterPro" id="IPR005502">
    <property type="entry name" value="Ribosyl_crysJ1"/>
</dbReference>
<evidence type="ECO:0000256" key="1">
    <source>
        <dbReference type="ARBA" id="ARBA00010702"/>
    </source>
</evidence>
<dbReference type="Proteomes" id="UP001500604">
    <property type="component" value="Unassembled WGS sequence"/>
</dbReference>
<gene>
    <name evidence="3" type="ORF">GCM10023116_00050</name>
</gene>
<evidence type="ECO:0000256" key="2">
    <source>
        <dbReference type="ARBA" id="ARBA00022801"/>
    </source>
</evidence>
<keyword evidence="4" id="KW-1185">Reference proteome</keyword>
<dbReference type="EMBL" id="BAABFL010000001">
    <property type="protein sequence ID" value="GAA4647743.1"/>
    <property type="molecule type" value="Genomic_DNA"/>
</dbReference>
<comment type="caution">
    <text evidence="3">The sequence shown here is derived from an EMBL/GenBank/DDBJ whole genome shotgun (WGS) entry which is preliminary data.</text>
</comment>
<proteinExistence type="inferred from homology"/>
<dbReference type="PANTHER" id="PTHR16222:SF24">
    <property type="entry name" value="ADP-RIBOSYLHYDROLASE ARH3"/>
    <property type="match status" value="1"/>
</dbReference>
<comment type="similarity">
    <text evidence="1">Belongs to the ADP-ribosylglycohydrolase family.</text>
</comment>
<dbReference type="InterPro" id="IPR050792">
    <property type="entry name" value="ADP-ribosylglycohydrolase"/>
</dbReference>
<dbReference type="PANTHER" id="PTHR16222">
    <property type="entry name" value="ADP-RIBOSYLGLYCOHYDROLASE"/>
    <property type="match status" value="1"/>
</dbReference>
<accession>A0ABP8UV02</accession>
<sequence>MAGNIQAGTVLSREERIEGALLGLFVGDALGLGYHWYYDLNLLEHDVGSWVTDYLDPVVKSEHGCRHISQYRLEHGLRAGNYSQTGQILFLLLESVVEQKSFDVAVFARALDGLLSELNGEPLSGRYTEGLVRDLWQKRRQGIDWNSPELPTDADTSLGAQLCVILAALCSDRRSLAEAADRLLKVLYRDHYLRACQLVYALTVQSLIQGISLAELDETVTGMSGNPDVMGRVGSYGSLQQPGLGQIAERPEMVSVEPAKYISLVFGMDCQVTHLLPAAYYLLYRYPDSFEMAILSASNSGGENVARAALTGALVGAFHGVNAIPERFLHKLENGAAIRSYAQALAQL</sequence>
<reference evidence="4" key="1">
    <citation type="journal article" date="2019" name="Int. J. Syst. Evol. Microbiol.">
        <title>The Global Catalogue of Microorganisms (GCM) 10K type strain sequencing project: providing services to taxonomists for standard genome sequencing and annotation.</title>
        <authorList>
            <consortium name="The Broad Institute Genomics Platform"/>
            <consortium name="The Broad Institute Genome Sequencing Center for Infectious Disease"/>
            <person name="Wu L."/>
            <person name="Ma J."/>
        </authorList>
    </citation>
    <scope>NUCLEOTIDE SEQUENCE [LARGE SCALE GENOMIC DNA]</scope>
    <source>
        <strain evidence="4">JCM 17805</strain>
    </source>
</reference>
<dbReference type="RefSeq" id="WP_345192549.1">
    <property type="nucleotide sequence ID" value="NZ_BAABFL010000001.1"/>
</dbReference>
<dbReference type="SUPFAM" id="SSF101478">
    <property type="entry name" value="ADP-ribosylglycohydrolase"/>
    <property type="match status" value="1"/>
</dbReference>
<name>A0ABP8UV02_9GAMM</name>
<organism evidence="3 4">
    <name type="scientific">Kistimonas scapharcae</name>
    <dbReference type="NCBI Taxonomy" id="1036133"/>
    <lineage>
        <taxon>Bacteria</taxon>
        <taxon>Pseudomonadati</taxon>
        <taxon>Pseudomonadota</taxon>
        <taxon>Gammaproteobacteria</taxon>
        <taxon>Oceanospirillales</taxon>
        <taxon>Endozoicomonadaceae</taxon>
        <taxon>Kistimonas</taxon>
    </lineage>
</organism>
<dbReference type="Pfam" id="PF03747">
    <property type="entry name" value="ADP_ribosyl_GH"/>
    <property type="match status" value="1"/>
</dbReference>
<keyword evidence="2" id="KW-0378">Hydrolase</keyword>
<dbReference type="Gene3D" id="1.10.4080.10">
    <property type="entry name" value="ADP-ribosylation/Crystallin J1"/>
    <property type="match status" value="1"/>
</dbReference>